<reference evidence="1" key="2">
    <citation type="submission" date="2014-05" db="EMBL/GenBank/DDBJ databases">
        <title>The genome and life-stage specific transcriptomes of Globodera pallida elucidate key aspects of plant parasitism by a cyst nematode.</title>
        <authorList>
            <person name="Cotton J.A."/>
            <person name="Lilley C.J."/>
            <person name="Jones L.M."/>
            <person name="Kikuchi T."/>
            <person name="Reid A.J."/>
            <person name="Thorpe P."/>
            <person name="Tsai I.J."/>
            <person name="Beasley H."/>
            <person name="Blok V."/>
            <person name="Cock P.J.A."/>
            <person name="Van den Akker S.E."/>
            <person name="Holroyd N."/>
            <person name="Hunt M."/>
            <person name="Mantelin S."/>
            <person name="Naghra H."/>
            <person name="Pain A."/>
            <person name="Palomares-Rius J.E."/>
            <person name="Zarowiecki M."/>
            <person name="Berriman M."/>
            <person name="Jones J.T."/>
            <person name="Urwin P.E."/>
        </authorList>
    </citation>
    <scope>NUCLEOTIDE SEQUENCE [LARGE SCALE GENOMIC DNA]</scope>
    <source>
        <strain evidence="1">Lindley</strain>
    </source>
</reference>
<protein>
    <submittedName>
        <fullName evidence="2">LisH domain-containing protein</fullName>
    </submittedName>
</protein>
<proteinExistence type="predicted"/>
<dbReference type="Proteomes" id="UP000050741">
    <property type="component" value="Unassembled WGS sequence"/>
</dbReference>
<dbReference type="AlphaFoldDB" id="A0A183C703"/>
<dbReference type="WBParaSite" id="GPLIN_000864900">
    <property type="protein sequence ID" value="GPLIN_000864900"/>
    <property type="gene ID" value="GPLIN_000864900"/>
</dbReference>
<name>A0A183C703_GLOPA</name>
<organism evidence="1 2">
    <name type="scientific">Globodera pallida</name>
    <name type="common">Potato cyst nematode worm</name>
    <name type="synonym">Heterodera pallida</name>
    <dbReference type="NCBI Taxonomy" id="36090"/>
    <lineage>
        <taxon>Eukaryota</taxon>
        <taxon>Metazoa</taxon>
        <taxon>Ecdysozoa</taxon>
        <taxon>Nematoda</taxon>
        <taxon>Chromadorea</taxon>
        <taxon>Rhabditida</taxon>
        <taxon>Tylenchina</taxon>
        <taxon>Tylenchomorpha</taxon>
        <taxon>Tylenchoidea</taxon>
        <taxon>Heteroderidae</taxon>
        <taxon>Heteroderinae</taxon>
        <taxon>Globodera</taxon>
    </lineage>
</organism>
<evidence type="ECO:0000313" key="1">
    <source>
        <dbReference type="Proteomes" id="UP000050741"/>
    </source>
</evidence>
<reference evidence="2" key="3">
    <citation type="submission" date="2016-06" db="UniProtKB">
        <authorList>
            <consortium name="WormBaseParasite"/>
        </authorList>
    </citation>
    <scope>IDENTIFICATION</scope>
</reference>
<accession>A0A183C703</accession>
<keyword evidence="1" id="KW-1185">Reference proteome</keyword>
<reference evidence="1" key="1">
    <citation type="submission" date="2013-12" db="EMBL/GenBank/DDBJ databases">
        <authorList>
            <person name="Aslett M."/>
        </authorList>
    </citation>
    <scope>NUCLEOTIDE SEQUENCE [LARGE SCALE GENOMIC DNA]</scope>
    <source>
        <strain evidence="1">Lindley</strain>
    </source>
</reference>
<evidence type="ECO:0000313" key="2">
    <source>
        <dbReference type="WBParaSite" id="GPLIN_000864900"/>
    </source>
</evidence>
<sequence length="288" mass="31634">MSSESKMSAIAEPLRLITSPPISSKSKLTAPITSSALTSTPPAGILTHPDFANSYQLDIISALRGNEHNFLARAAIADAIRVLQSDEDKLKLIDFLASKEQGAIALTLENNACKMFNCTPSELSLVSNHQQTKQHFLSKLSELFNISLHKSIPTVFAMLFPLQRELFEEDPNLQRALGQMFGLIHLEFAGEMGESESFNRIYANFLGESNESAGASNEGEASETVKMGRKVGMAAIGERKPADLMRQATTTETKFARKGQQGLDHIGRKVRAKTMPPSKSVTFWDDQF</sequence>